<evidence type="ECO:0000256" key="11">
    <source>
        <dbReference type="ARBA" id="ARBA00023118"/>
    </source>
</evidence>
<dbReference type="Gene3D" id="1.10.3210.10">
    <property type="entry name" value="Hypothetical protein af1432"/>
    <property type="match status" value="1"/>
</dbReference>
<dbReference type="PANTHER" id="PTHR36528">
    <property type="entry name" value="CRISPR SYSTEM SINGLE-STRAND-SPECIFIC DEOXYRIBONUCLEASE CAS10/CSM1 (SUBTYPE III-A)"/>
    <property type="match status" value="1"/>
</dbReference>
<proteinExistence type="inferred from homology"/>
<evidence type="ECO:0000256" key="7">
    <source>
        <dbReference type="ARBA" id="ARBA00022759"/>
    </source>
</evidence>
<keyword evidence="4" id="KW-0808">Transferase</keyword>
<dbReference type="NCBIfam" id="TIGR02578">
    <property type="entry name" value="cas_TM1811_Csm1"/>
    <property type="match status" value="1"/>
</dbReference>
<keyword evidence="5" id="KW-0540">Nuclease</keyword>
<evidence type="ECO:0000313" key="16">
    <source>
        <dbReference type="Proteomes" id="UP001321445"/>
    </source>
</evidence>
<comment type="similarity">
    <text evidence="2">Belongs to the CRISPR-associated Cas10/Csm1 family.</text>
</comment>
<evidence type="ECO:0000256" key="3">
    <source>
        <dbReference type="ARBA" id="ARBA00014333"/>
    </source>
</evidence>
<dbReference type="EMBL" id="AP027370">
    <property type="protein sequence ID" value="BDY11957.1"/>
    <property type="molecule type" value="Genomic_DNA"/>
</dbReference>
<dbReference type="InterPro" id="IPR054767">
    <property type="entry name" value="Cas10-Cmr2_palm2"/>
</dbReference>
<evidence type="ECO:0000256" key="4">
    <source>
        <dbReference type="ARBA" id="ARBA00022679"/>
    </source>
</evidence>
<evidence type="ECO:0000256" key="8">
    <source>
        <dbReference type="ARBA" id="ARBA00022801"/>
    </source>
</evidence>
<keyword evidence="6" id="KW-0547">Nucleotide-binding</keyword>
<accession>A0ABN6WUI3</accession>
<sequence>MRQVDEIALAGLLHDIGKFGQRAESYALREDAYRKNDYKYTHAAYTAQILHELAFNLGEEMSDTAAMHHNPNNDLQWIIAAADRMASGFEREAFDEYNENTPNEDFRSQRLWYLFDDSKRYRIDTLNVDNIFPQEGEAQKGEYDALWGKFVDDMREIREKGSASSDAFTIDYLLKLHTSFIPSSTTFKTAGYTPVKANIPLYDHSRATAIFSAALYKLLNDENDRNILDYYQNRPADIERQDLLYISGDFFGIQNFIFSDLPTAKAAKLLRAKSAYIQLLTVVVALNIVERLGLSYQSIVSTHAGKFEILGIHTPKTIETLSEIQKELDDFFIENYFGTTGIGISHVPCALADFIEKGRYRNDLRKRIASAVEERKYRKFDLAERDPLLSIDKDLNNANLCQLCGKKRGEKRTGDYIACEQCEVFVRIGRELTTKDYLTISKGSGQIPIFGAYHLNFSDEPKRFDNAVAIYDISNDEEFRGFAKWELRSYVKFSEYEQRIEELGELAMESCGGGDVGVEALMALKGDVDSMGKYIRESDVTLSFARYNFFARMTDYFFSLYASHLMETKYPDLYTVFAGGDDIFVLGAWDETIAFAKRLREDFMRFADGSPLTFSVGMVMTKSNKPVNFIARYAEHELEKAKECDGKNAISLFDETVKWEDYLDDMGLHEELDKIEEINTAFLYRLMEFVAMSRLVKEKNSIEDTIWKSKFAYTVRRNMENMPQELFVALDRMIEQYPKESKMILSEYIYKRRKR</sequence>
<evidence type="ECO:0000256" key="9">
    <source>
        <dbReference type="ARBA" id="ARBA00022839"/>
    </source>
</evidence>
<keyword evidence="7" id="KW-0255">Endonuclease</keyword>
<dbReference type="InterPro" id="IPR041062">
    <property type="entry name" value="Csm1_B"/>
</dbReference>
<dbReference type="Pfam" id="PF22335">
    <property type="entry name" value="Cas10-Cmr2_palm2"/>
    <property type="match status" value="1"/>
</dbReference>
<keyword evidence="16" id="KW-1185">Reference proteome</keyword>
<dbReference type="InterPro" id="IPR000160">
    <property type="entry name" value="GGDEF_dom"/>
</dbReference>
<dbReference type="Gene3D" id="3.30.70.270">
    <property type="match status" value="1"/>
</dbReference>
<comment type="cofactor">
    <cofactor evidence="1">
        <name>a divalent metal cation</name>
        <dbReference type="ChEBI" id="CHEBI:60240"/>
    </cofactor>
</comment>
<gene>
    <name evidence="15" type="primary">csm1</name>
    <name evidence="15" type="ORF">HCR_02690</name>
</gene>
<dbReference type="InterPro" id="IPR013408">
    <property type="entry name" value="Cas10/Csm1"/>
</dbReference>
<evidence type="ECO:0000256" key="6">
    <source>
        <dbReference type="ARBA" id="ARBA00022741"/>
    </source>
</evidence>
<evidence type="ECO:0000259" key="13">
    <source>
        <dbReference type="PROSITE" id="PS50887"/>
    </source>
</evidence>
<reference evidence="15 16" key="1">
    <citation type="submission" date="2023-03" db="EMBL/GenBank/DDBJ databases">
        <title>Description of Hydrogenimonas sp. ISO32.</title>
        <authorList>
            <person name="Mino S."/>
            <person name="Fukazawa S."/>
            <person name="Sawabe T."/>
        </authorList>
    </citation>
    <scope>NUCLEOTIDE SEQUENCE [LARGE SCALE GENOMIC DNA]</scope>
    <source>
        <strain evidence="15 16">ISO32</strain>
    </source>
</reference>
<dbReference type="PROSITE" id="PS50887">
    <property type="entry name" value="GGDEF"/>
    <property type="match status" value="1"/>
</dbReference>
<evidence type="ECO:0000256" key="12">
    <source>
        <dbReference type="ARBA" id="ARBA00032922"/>
    </source>
</evidence>
<evidence type="ECO:0000256" key="5">
    <source>
        <dbReference type="ARBA" id="ARBA00022722"/>
    </source>
</evidence>
<evidence type="ECO:0000256" key="10">
    <source>
        <dbReference type="ARBA" id="ARBA00022840"/>
    </source>
</evidence>
<organism evidence="15 16">
    <name type="scientific">Hydrogenimonas cancrithermarum</name>
    <dbReference type="NCBI Taxonomy" id="2993563"/>
    <lineage>
        <taxon>Bacteria</taxon>
        <taxon>Pseudomonadati</taxon>
        <taxon>Campylobacterota</taxon>
        <taxon>Epsilonproteobacteria</taxon>
        <taxon>Campylobacterales</taxon>
        <taxon>Hydrogenimonadaceae</taxon>
        <taxon>Hydrogenimonas</taxon>
    </lineage>
</organism>
<dbReference type="Proteomes" id="UP001321445">
    <property type="component" value="Chromosome"/>
</dbReference>
<feature type="domain" description="HD" evidence="14">
    <location>
        <begin position="1"/>
        <end position="88"/>
    </location>
</feature>
<dbReference type="InterPro" id="IPR043128">
    <property type="entry name" value="Rev_trsase/Diguanyl_cyclase"/>
</dbReference>
<evidence type="ECO:0000313" key="15">
    <source>
        <dbReference type="EMBL" id="BDY11957.1"/>
    </source>
</evidence>
<dbReference type="InterPro" id="IPR006674">
    <property type="entry name" value="HD_domain"/>
</dbReference>
<keyword evidence="9" id="KW-0269">Exonuclease</keyword>
<feature type="domain" description="GGDEF" evidence="13">
    <location>
        <begin position="519"/>
        <end position="655"/>
    </location>
</feature>
<dbReference type="PANTHER" id="PTHR36528:SF1">
    <property type="entry name" value="CRISPR SYSTEM SINGLE-STRAND-SPECIFIC DEOXYRIBONUCLEASE CAS10_CSM1 (SUBTYPE III-A)"/>
    <property type="match status" value="1"/>
</dbReference>
<keyword evidence="11" id="KW-0051">Antiviral defense</keyword>
<evidence type="ECO:0000256" key="2">
    <source>
        <dbReference type="ARBA" id="ARBA00005700"/>
    </source>
</evidence>
<keyword evidence="10" id="KW-0067">ATP-binding</keyword>
<dbReference type="RefSeq" id="WP_286337169.1">
    <property type="nucleotide sequence ID" value="NZ_AP027370.1"/>
</dbReference>
<evidence type="ECO:0000259" key="14">
    <source>
        <dbReference type="PROSITE" id="PS51831"/>
    </source>
</evidence>
<dbReference type="InterPro" id="IPR052117">
    <property type="entry name" value="Cas10/Csm1_subtype-III-A"/>
</dbReference>
<dbReference type="SUPFAM" id="SSF109604">
    <property type="entry name" value="HD-domain/PDEase-like"/>
    <property type="match status" value="1"/>
</dbReference>
<protein>
    <recommendedName>
        <fullName evidence="3">CRISPR system single-strand-specific deoxyribonuclease Cas10/Csm1 (subtype III-A)</fullName>
    </recommendedName>
    <alternativeName>
        <fullName evidence="12">Cyclic oligoadenylate synthase</fullName>
    </alternativeName>
</protein>
<dbReference type="Pfam" id="PF01966">
    <property type="entry name" value="HD"/>
    <property type="match status" value="1"/>
</dbReference>
<keyword evidence="8" id="KW-0378">Hydrolase</keyword>
<name>A0ABN6WUI3_9BACT</name>
<evidence type="ECO:0000256" key="1">
    <source>
        <dbReference type="ARBA" id="ARBA00001968"/>
    </source>
</evidence>
<dbReference type="PROSITE" id="PS51831">
    <property type="entry name" value="HD"/>
    <property type="match status" value="1"/>
</dbReference>
<dbReference type="Pfam" id="PF18211">
    <property type="entry name" value="Csm1_B"/>
    <property type="match status" value="1"/>
</dbReference>